<dbReference type="AlphaFoldDB" id="A0A151PFK9"/>
<evidence type="ECO:0000313" key="2">
    <source>
        <dbReference type="Proteomes" id="UP000050525"/>
    </source>
</evidence>
<comment type="caution">
    <text evidence="1">The sequence shown here is derived from an EMBL/GenBank/DDBJ whole genome shotgun (WGS) entry which is preliminary data.</text>
</comment>
<sequence length="92" mass="10873">MKQRRWRVKKKPKQKIHHLLLLRPKNMLNLLAWAVSAVDLFPKLVLVLMDFSGARMECADAWQGKLHEPLHKDDAILKEVQDTMWNFKDVVD</sequence>
<accession>A0A151PFK9</accession>
<dbReference type="Proteomes" id="UP000050525">
    <property type="component" value="Unassembled WGS sequence"/>
</dbReference>
<dbReference type="EMBL" id="AKHW03000368">
    <property type="protein sequence ID" value="KYO47876.1"/>
    <property type="molecule type" value="Genomic_DNA"/>
</dbReference>
<proteinExistence type="predicted"/>
<organism evidence="1 2">
    <name type="scientific">Alligator mississippiensis</name>
    <name type="common">American alligator</name>
    <dbReference type="NCBI Taxonomy" id="8496"/>
    <lineage>
        <taxon>Eukaryota</taxon>
        <taxon>Metazoa</taxon>
        <taxon>Chordata</taxon>
        <taxon>Craniata</taxon>
        <taxon>Vertebrata</taxon>
        <taxon>Euteleostomi</taxon>
        <taxon>Archelosauria</taxon>
        <taxon>Archosauria</taxon>
        <taxon>Crocodylia</taxon>
        <taxon>Alligatoridae</taxon>
        <taxon>Alligatorinae</taxon>
        <taxon>Alligator</taxon>
    </lineage>
</organism>
<evidence type="ECO:0000313" key="1">
    <source>
        <dbReference type="EMBL" id="KYO47876.1"/>
    </source>
</evidence>
<keyword evidence="2" id="KW-1185">Reference proteome</keyword>
<gene>
    <name evidence="1" type="ORF">Y1Q_0007565</name>
</gene>
<name>A0A151PFK9_ALLMI</name>
<protein>
    <submittedName>
        <fullName evidence="1">Uncharacterized protein</fullName>
    </submittedName>
</protein>
<reference evidence="1 2" key="1">
    <citation type="journal article" date="2012" name="Genome Biol.">
        <title>Sequencing three crocodilian genomes to illuminate the evolution of archosaurs and amniotes.</title>
        <authorList>
            <person name="St John J.A."/>
            <person name="Braun E.L."/>
            <person name="Isberg S.R."/>
            <person name="Miles L.G."/>
            <person name="Chong A.Y."/>
            <person name="Gongora J."/>
            <person name="Dalzell P."/>
            <person name="Moran C."/>
            <person name="Bed'hom B."/>
            <person name="Abzhanov A."/>
            <person name="Burgess S.C."/>
            <person name="Cooksey A.M."/>
            <person name="Castoe T.A."/>
            <person name="Crawford N.G."/>
            <person name="Densmore L.D."/>
            <person name="Drew J.C."/>
            <person name="Edwards S.V."/>
            <person name="Faircloth B.C."/>
            <person name="Fujita M.K."/>
            <person name="Greenwold M.J."/>
            <person name="Hoffmann F.G."/>
            <person name="Howard J.M."/>
            <person name="Iguchi T."/>
            <person name="Janes D.E."/>
            <person name="Khan S.Y."/>
            <person name="Kohno S."/>
            <person name="de Koning A.J."/>
            <person name="Lance S.L."/>
            <person name="McCarthy F.M."/>
            <person name="McCormack J.E."/>
            <person name="Merchant M.E."/>
            <person name="Peterson D.G."/>
            <person name="Pollock D.D."/>
            <person name="Pourmand N."/>
            <person name="Raney B.J."/>
            <person name="Roessler K.A."/>
            <person name="Sanford J.R."/>
            <person name="Sawyer R.H."/>
            <person name="Schmidt C.J."/>
            <person name="Triplett E.W."/>
            <person name="Tuberville T.D."/>
            <person name="Venegas-Anaya M."/>
            <person name="Howard J.T."/>
            <person name="Jarvis E.D."/>
            <person name="Guillette L.J.Jr."/>
            <person name="Glenn T.C."/>
            <person name="Green R.E."/>
            <person name="Ray D.A."/>
        </authorList>
    </citation>
    <scope>NUCLEOTIDE SEQUENCE [LARGE SCALE GENOMIC DNA]</scope>
    <source>
        <strain evidence="1">KSC_2009_1</strain>
    </source>
</reference>